<evidence type="ECO:0000256" key="1">
    <source>
        <dbReference type="ARBA" id="ARBA00004300"/>
    </source>
</evidence>
<dbReference type="GO" id="GO:0060271">
    <property type="term" value="P:cilium assembly"/>
    <property type="evidence" value="ECO:0007669"/>
    <property type="project" value="InterPro"/>
</dbReference>
<keyword evidence="5" id="KW-0802">TPR repeat</keyword>
<evidence type="ECO:0000256" key="2">
    <source>
        <dbReference type="ARBA" id="ARBA00011832"/>
    </source>
</evidence>
<organism evidence="11 12">
    <name type="scientific">Chloebia gouldiae</name>
    <name type="common">Gouldian finch</name>
    <name type="synonym">Erythrura gouldiae</name>
    <dbReference type="NCBI Taxonomy" id="44316"/>
    <lineage>
        <taxon>Eukaryota</taxon>
        <taxon>Metazoa</taxon>
        <taxon>Chordata</taxon>
        <taxon>Craniata</taxon>
        <taxon>Vertebrata</taxon>
        <taxon>Euteleostomi</taxon>
        <taxon>Archelosauria</taxon>
        <taxon>Archosauria</taxon>
        <taxon>Dinosauria</taxon>
        <taxon>Saurischia</taxon>
        <taxon>Theropoda</taxon>
        <taxon>Coelurosauria</taxon>
        <taxon>Aves</taxon>
        <taxon>Neognathae</taxon>
        <taxon>Neoaves</taxon>
        <taxon>Telluraves</taxon>
        <taxon>Australaves</taxon>
        <taxon>Passeriformes</taxon>
        <taxon>Passeroidea</taxon>
        <taxon>Passeridae</taxon>
        <taxon>Chloebia</taxon>
    </lineage>
</organism>
<evidence type="ECO:0000256" key="7">
    <source>
        <dbReference type="ARBA" id="ARBA00023212"/>
    </source>
</evidence>
<dbReference type="InterPro" id="IPR016024">
    <property type="entry name" value="ARM-type_fold"/>
</dbReference>
<dbReference type="GO" id="GO:0043015">
    <property type="term" value="F:gamma-tubulin binding"/>
    <property type="evidence" value="ECO:0007669"/>
    <property type="project" value="InterPro"/>
</dbReference>
<keyword evidence="4" id="KW-0963">Cytoplasm</keyword>
<protein>
    <recommendedName>
        <fullName evidence="3">Centrosomal protein of 70 kDa</fullName>
    </recommendedName>
</protein>
<comment type="function">
    <text evidence="8">Plays a role in the organization of both preexisting and nascent microtubules in interphase cells. During mitosis, required for the organization and orientation of the mitotic spindle.</text>
</comment>
<evidence type="ECO:0000313" key="11">
    <source>
        <dbReference type="EMBL" id="RLW04697.1"/>
    </source>
</evidence>
<evidence type="ECO:0000256" key="8">
    <source>
        <dbReference type="ARBA" id="ARBA00025273"/>
    </source>
</evidence>
<accession>A0A3L8SMH3</accession>
<gene>
    <name evidence="11" type="ORF">DV515_00005657</name>
</gene>
<evidence type="ECO:0000256" key="3">
    <source>
        <dbReference type="ARBA" id="ARBA00018408"/>
    </source>
</evidence>
<comment type="subcellular location">
    <subcellularLocation>
        <location evidence="1">Cytoplasm</location>
        <location evidence="1">Cytoskeleton</location>
        <location evidence="1">Microtubule organizing center</location>
        <location evidence="1">Centrosome</location>
    </subcellularLocation>
</comment>
<keyword evidence="7" id="KW-0206">Cytoskeleton</keyword>
<dbReference type="GO" id="GO:0005813">
    <property type="term" value="C:centrosome"/>
    <property type="evidence" value="ECO:0007669"/>
    <property type="project" value="UniProtKB-SubCell"/>
</dbReference>
<comment type="caution">
    <text evidence="11">The sequence shown here is derived from an EMBL/GenBank/DDBJ whole genome shotgun (WGS) entry which is preliminary data.</text>
</comment>
<dbReference type="Proteomes" id="UP000276834">
    <property type="component" value="Unassembled WGS sequence"/>
</dbReference>
<dbReference type="InterPro" id="IPR037692">
    <property type="entry name" value="CEP70"/>
</dbReference>
<proteinExistence type="predicted"/>
<evidence type="ECO:0000256" key="10">
    <source>
        <dbReference type="SAM" id="MobiDB-lite"/>
    </source>
</evidence>
<evidence type="ECO:0000313" key="12">
    <source>
        <dbReference type="Proteomes" id="UP000276834"/>
    </source>
</evidence>
<dbReference type="SUPFAM" id="SSF48371">
    <property type="entry name" value="ARM repeat"/>
    <property type="match status" value="1"/>
</dbReference>
<evidence type="ECO:0000256" key="9">
    <source>
        <dbReference type="SAM" id="Coils"/>
    </source>
</evidence>
<name>A0A3L8SMH3_CHLGU</name>
<sequence length="615" mass="71649">MTELMRRTRVSAFLPMQQEKAEWENLNRILMRHGLKPVSLAAPQSCRDTSDMIVFDRQSSQGIRLALRTLVEDTERQQKVMQGLMEANRCLRDVVRLEQGRASRQEQRANDLENVVKNIKAKICQLEDETIAKACQQQNQVKELQKEQQASQVKYQQQQEKLQEQEEIIARLQEELRRVGREEQQRVDTQNKMFCQFCRRAPKSLLDQRYLCLIDYYESQISQIKKELRQYKKDEDEVQREVKDKEDFLNLDATPNYKALLMLVHYEMRAIRAITQFMFQSFQKQLTETKAKNVQLLLENTNLKKNLEISRPTAQELKFYKHQVKKLQKALKKTTQFSGSRTGENKEEKKDSGRDARVDQLQEACQQYLQVLSHIDSILQSPRAPPLIFRPSKVQNYIKEDGQGCGFEHLPLTIEMWADQLLALQDLHKSLRKLSLELLPWNTKDPQDNRESIRVEDLQLIVDAILEELEHKEKSNQRQQSLSAIVSHFQKLFDVNSLNGVYPRMNEVYTKLGEMTNAMRNLHELLELDSSAPPTVVVDTVGKLCDIINKNVTEQVQQLLGTQDIQSIINKLEEHESFFPPFQALIQDLLCLLEISNVDDILPAVQNLKWGAGYG</sequence>
<keyword evidence="12" id="KW-1185">Reference proteome</keyword>
<feature type="compositionally biased region" description="Basic and acidic residues" evidence="10">
    <location>
        <begin position="343"/>
        <end position="357"/>
    </location>
</feature>
<dbReference type="STRING" id="44316.ENSEGOP00005007344"/>
<evidence type="ECO:0000256" key="5">
    <source>
        <dbReference type="ARBA" id="ARBA00022803"/>
    </source>
</evidence>
<evidence type="ECO:0000256" key="6">
    <source>
        <dbReference type="ARBA" id="ARBA00023054"/>
    </source>
</evidence>
<feature type="region of interest" description="Disordered" evidence="10">
    <location>
        <begin position="332"/>
        <end position="357"/>
    </location>
</feature>
<feature type="coiled-coil region" evidence="9">
    <location>
        <begin position="102"/>
        <end position="182"/>
    </location>
</feature>
<dbReference type="PANTHER" id="PTHR14594">
    <property type="entry name" value="CENTROSOMAL PROTEIN OF 70 KDA"/>
    <property type="match status" value="1"/>
</dbReference>
<dbReference type="EMBL" id="QUSF01000012">
    <property type="protein sequence ID" value="RLW04697.1"/>
    <property type="molecule type" value="Genomic_DNA"/>
</dbReference>
<evidence type="ECO:0000256" key="4">
    <source>
        <dbReference type="ARBA" id="ARBA00022490"/>
    </source>
</evidence>
<dbReference type="OrthoDB" id="2020926at2759"/>
<dbReference type="AlphaFoldDB" id="A0A3L8SMH3"/>
<feature type="coiled-coil region" evidence="9">
    <location>
        <begin position="214"/>
        <end position="241"/>
    </location>
</feature>
<comment type="subunit">
    <text evidence="2">Directly interacts with tubulin-gamma; this interaction determines centrosomal localization.</text>
</comment>
<dbReference type="PANTHER" id="PTHR14594:SF1">
    <property type="entry name" value="CENTROSOMAL PROTEIN OF 70 KDA"/>
    <property type="match status" value="1"/>
</dbReference>
<reference evidence="11 12" key="1">
    <citation type="journal article" date="2018" name="Proc. R. Soc. B">
        <title>A non-coding region near Follistatin controls head colour polymorphism in the Gouldian finch.</title>
        <authorList>
            <person name="Toomey M.B."/>
            <person name="Marques C.I."/>
            <person name="Andrade P."/>
            <person name="Araujo P.M."/>
            <person name="Sabatino S."/>
            <person name="Gazda M.A."/>
            <person name="Afonso S."/>
            <person name="Lopes R.J."/>
            <person name="Corbo J.C."/>
            <person name="Carneiro M."/>
        </authorList>
    </citation>
    <scope>NUCLEOTIDE SEQUENCE [LARGE SCALE GENOMIC DNA]</scope>
    <source>
        <strain evidence="11">Red01</strain>
        <tissue evidence="11">Muscle</tissue>
    </source>
</reference>
<dbReference type="GO" id="GO:0070507">
    <property type="term" value="P:regulation of microtubule cytoskeleton organization"/>
    <property type="evidence" value="ECO:0007669"/>
    <property type="project" value="InterPro"/>
</dbReference>
<keyword evidence="6 9" id="KW-0175">Coiled coil</keyword>